<evidence type="ECO:0000256" key="1">
    <source>
        <dbReference type="ARBA" id="ARBA00007879"/>
    </source>
</evidence>
<dbReference type="PANTHER" id="PTHR21052">
    <property type="entry name" value="SPERMATOGENESIS ASSOCIATED 11-RELATED"/>
    <property type="match status" value="1"/>
</dbReference>
<evidence type="ECO:0000259" key="2">
    <source>
        <dbReference type="PROSITE" id="PS51471"/>
    </source>
</evidence>
<dbReference type="GO" id="GO:0006631">
    <property type="term" value="P:fatty acid metabolic process"/>
    <property type="evidence" value="ECO:0007669"/>
    <property type="project" value="TreeGrafter"/>
</dbReference>
<accession>A0A835UX82</accession>
<dbReference type="GO" id="GO:0005759">
    <property type="term" value="C:mitochondrial matrix"/>
    <property type="evidence" value="ECO:0007669"/>
    <property type="project" value="TreeGrafter"/>
</dbReference>
<dbReference type="InterPro" id="IPR027450">
    <property type="entry name" value="AlkB-like"/>
</dbReference>
<dbReference type="Proteomes" id="UP000636800">
    <property type="component" value="Chromosome 6"/>
</dbReference>
<evidence type="ECO:0000313" key="4">
    <source>
        <dbReference type="Proteomes" id="UP000636800"/>
    </source>
</evidence>
<name>A0A835UX82_VANPL</name>
<proteinExistence type="inferred from homology"/>
<dbReference type="SUPFAM" id="SSF51197">
    <property type="entry name" value="Clavaminate synthase-like"/>
    <property type="match status" value="1"/>
</dbReference>
<protein>
    <recommendedName>
        <fullName evidence="2">Fe2OG dioxygenase domain-containing protein</fullName>
    </recommendedName>
</protein>
<dbReference type="GO" id="GO:0006974">
    <property type="term" value="P:DNA damage response"/>
    <property type="evidence" value="ECO:0007669"/>
    <property type="project" value="InterPro"/>
</dbReference>
<feature type="domain" description="Fe2OG dioxygenase" evidence="2">
    <location>
        <begin position="130"/>
        <end position="238"/>
    </location>
</feature>
<evidence type="ECO:0000313" key="3">
    <source>
        <dbReference type="EMBL" id="KAG0477382.1"/>
    </source>
</evidence>
<dbReference type="InterPro" id="IPR005123">
    <property type="entry name" value="Oxoglu/Fe-dep_dioxygenase_dom"/>
</dbReference>
<sequence length="242" mass="27335">MGEMDHMQQCALREAFGESSDDGNESISSSIKEAELYGWETVPGIDGLWLCRNFLSETDENLHLSTIHGEGLFTNGSHNQAMRFGDLPGWATNLTGLIRKAICFCALENKDQLAEEFGPLSFDLLWREPLFDQLIVNVYQPGEGICAHIDLMRFEDGIAIVSMESECVMHFSRADKGSEDGFEVRVPILLNPGSLLVLSGEARYLWKHEINRQTGFQMWNEKEIAQKRRTSITLRKLCASKE</sequence>
<dbReference type="PROSITE" id="PS51471">
    <property type="entry name" value="FE2OG_OXY"/>
    <property type="match status" value="1"/>
</dbReference>
<comment type="similarity">
    <text evidence="1">Belongs to the alkB family.</text>
</comment>
<comment type="caution">
    <text evidence="3">The sequence shown here is derived from an EMBL/GenBank/DDBJ whole genome shotgun (WGS) entry which is preliminary data.</text>
</comment>
<dbReference type="Pfam" id="PF13532">
    <property type="entry name" value="2OG-FeII_Oxy_2"/>
    <property type="match status" value="1"/>
</dbReference>
<dbReference type="InterPro" id="IPR037151">
    <property type="entry name" value="AlkB-like_sf"/>
</dbReference>
<dbReference type="AlphaFoldDB" id="A0A835UX82"/>
<keyword evidence="4" id="KW-1185">Reference proteome</keyword>
<gene>
    <name evidence="3" type="ORF">HPP92_014223</name>
</gene>
<dbReference type="Gene3D" id="2.60.120.590">
    <property type="entry name" value="Alpha-ketoglutarate-dependent dioxygenase AlkB-like"/>
    <property type="match status" value="1"/>
</dbReference>
<reference evidence="3 4" key="1">
    <citation type="journal article" date="2020" name="Nat. Food">
        <title>A phased Vanilla planifolia genome enables genetic improvement of flavour and production.</title>
        <authorList>
            <person name="Hasing T."/>
            <person name="Tang H."/>
            <person name="Brym M."/>
            <person name="Khazi F."/>
            <person name="Huang T."/>
            <person name="Chambers A.H."/>
        </authorList>
    </citation>
    <scope>NUCLEOTIDE SEQUENCE [LARGE SCALE GENOMIC DNA]</scope>
    <source>
        <tissue evidence="3">Leaf</tissue>
    </source>
</reference>
<dbReference type="PANTHER" id="PTHR21052:SF0">
    <property type="entry name" value="ALPHA-KETOGLUTARATE-DEPENDENT DIOXYGENASE ALKB HOMOLOG 7, MITOCHONDRIAL"/>
    <property type="match status" value="1"/>
</dbReference>
<dbReference type="EMBL" id="JADCNL010000006">
    <property type="protein sequence ID" value="KAG0477382.1"/>
    <property type="molecule type" value="Genomic_DNA"/>
</dbReference>
<organism evidence="3 4">
    <name type="scientific">Vanilla planifolia</name>
    <name type="common">Vanilla</name>
    <dbReference type="NCBI Taxonomy" id="51239"/>
    <lineage>
        <taxon>Eukaryota</taxon>
        <taxon>Viridiplantae</taxon>
        <taxon>Streptophyta</taxon>
        <taxon>Embryophyta</taxon>
        <taxon>Tracheophyta</taxon>
        <taxon>Spermatophyta</taxon>
        <taxon>Magnoliopsida</taxon>
        <taxon>Liliopsida</taxon>
        <taxon>Asparagales</taxon>
        <taxon>Orchidaceae</taxon>
        <taxon>Vanilloideae</taxon>
        <taxon>Vanilleae</taxon>
        <taxon>Vanilla</taxon>
    </lineage>
</organism>
<dbReference type="InterPro" id="IPR032870">
    <property type="entry name" value="ALKBH7-like"/>
</dbReference>
<dbReference type="OrthoDB" id="2735536at2759"/>